<evidence type="ECO:0000259" key="12">
    <source>
        <dbReference type="PROSITE" id="PS51843"/>
    </source>
</evidence>
<dbReference type="PRINTS" id="PR00047">
    <property type="entry name" value="STROIDFINGER"/>
</dbReference>
<keyword evidence="3 10" id="KW-0863">Zinc-finger</keyword>
<dbReference type="SUPFAM" id="SSF57716">
    <property type="entry name" value="Glucocorticoid receptor-like (DNA-binding domain)"/>
    <property type="match status" value="1"/>
</dbReference>
<evidence type="ECO:0000256" key="9">
    <source>
        <dbReference type="ARBA" id="ARBA00023242"/>
    </source>
</evidence>
<keyword evidence="8 10" id="KW-0675">Receptor</keyword>
<keyword evidence="4 10" id="KW-0862">Zinc</keyword>
<evidence type="ECO:0000256" key="1">
    <source>
        <dbReference type="ARBA" id="ARBA00004123"/>
    </source>
</evidence>
<proteinExistence type="inferred from homology"/>
<dbReference type="InterPro" id="IPR050274">
    <property type="entry name" value="Nuclear_hormone_rcpt_NR2"/>
</dbReference>
<keyword evidence="2 10" id="KW-0479">Metal-binding</keyword>
<dbReference type="GO" id="GO:0008270">
    <property type="term" value="F:zinc ion binding"/>
    <property type="evidence" value="ECO:0007669"/>
    <property type="project" value="UniProtKB-KW"/>
</dbReference>
<dbReference type="Gene3D" id="3.30.50.10">
    <property type="entry name" value="Erythroid Transcription Factor GATA-1, subunit A"/>
    <property type="match status" value="1"/>
</dbReference>
<dbReference type="PROSITE" id="PS51843">
    <property type="entry name" value="NR_LBD"/>
    <property type="match status" value="1"/>
</dbReference>
<dbReference type="SMART" id="SM00430">
    <property type="entry name" value="HOLI"/>
    <property type="match status" value="1"/>
</dbReference>
<keyword evidence="7 10" id="KW-0804">Transcription</keyword>
<evidence type="ECO:0000256" key="2">
    <source>
        <dbReference type="ARBA" id="ARBA00022723"/>
    </source>
</evidence>
<dbReference type="InterPro" id="IPR001723">
    <property type="entry name" value="Nuclear_hrmn_rcpt"/>
</dbReference>
<reference evidence="13" key="1">
    <citation type="submission" date="2023-07" db="EMBL/GenBank/DDBJ databases">
        <title>Chromosome-level genome assembly of Artemia franciscana.</title>
        <authorList>
            <person name="Jo E."/>
        </authorList>
    </citation>
    <scope>NUCLEOTIDE SEQUENCE</scope>
    <source>
        <tissue evidence="13">Whole body</tissue>
    </source>
</reference>
<dbReference type="PRINTS" id="PR00398">
    <property type="entry name" value="STRDHORMONER"/>
</dbReference>
<keyword evidence="6 10" id="KW-0238">DNA-binding</keyword>
<dbReference type="Proteomes" id="UP001187531">
    <property type="component" value="Unassembled WGS sequence"/>
</dbReference>
<dbReference type="AlphaFoldDB" id="A0AA88LI41"/>
<dbReference type="InterPro" id="IPR035500">
    <property type="entry name" value="NHR-like_dom_sf"/>
</dbReference>
<comment type="caution">
    <text evidence="13">The sequence shown here is derived from an EMBL/GenBank/DDBJ whole genome shotgun (WGS) entry which is preliminary data.</text>
</comment>
<evidence type="ECO:0000256" key="10">
    <source>
        <dbReference type="RuleBase" id="RU004334"/>
    </source>
</evidence>
<dbReference type="FunFam" id="3.30.50.10:FF:000019">
    <property type="entry name" value="Nuclear receptor subfamily 2 group E member"/>
    <property type="match status" value="1"/>
</dbReference>
<evidence type="ECO:0000256" key="5">
    <source>
        <dbReference type="ARBA" id="ARBA00023015"/>
    </source>
</evidence>
<comment type="similarity">
    <text evidence="10">Belongs to the nuclear hormone receptor family.</text>
</comment>
<gene>
    <name evidence="13" type="ORF">QYM36_008417</name>
</gene>
<dbReference type="Pfam" id="PF00104">
    <property type="entry name" value="Hormone_recep"/>
    <property type="match status" value="1"/>
</dbReference>
<organism evidence="13 14">
    <name type="scientific">Artemia franciscana</name>
    <name type="common">Brine shrimp</name>
    <name type="synonym">Artemia sanfranciscana</name>
    <dbReference type="NCBI Taxonomy" id="6661"/>
    <lineage>
        <taxon>Eukaryota</taxon>
        <taxon>Metazoa</taxon>
        <taxon>Ecdysozoa</taxon>
        <taxon>Arthropoda</taxon>
        <taxon>Crustacea</taxon>
        <taxon>Branchiopoda</taxon>
        <taxon>Anostraca</taxon>
        <taxon>Artemiidae</taxon>
        <taxon>Artemia</taxon>
    </lineage>
</organism>
<name>A0AA88LI41_ARTSF</name>
<dbReference type="GO" id="GO:0006357">
    <property type="term" value="P:regulation of transcription by RNA polymerase II"/>
    <property type="evidence" value="ECO:0007669"/>
    <property type="project" value="UniProtKB-ARBA"/>
</dbReference>
<dbReference type="PANTHER" id="PTHR24083">
    <property type="entry name" value="NUCLEAR HORMONE RECEPTOR"/>
    <property type="match status" value="1"/>
</dbReference>
<keyword evidence="5 10" id="KW-0805">Transcription regulation</keyword>
<feature type="domain" description="Nuclear receptor" evidence="11">
    <location>
        <begin position="20"/>
        <end position="99"/>
    </location>
</feature>
<dbReference type="SMART" id="SM00399">
    <property type="entry name" value="ZnF_C4"/>
    <property type="match status" value="1"/>
</dbReference>
<keyword evidence="14" id="KW-1185">Reference proteome</keyword>
<dbReference type="GO" id="GO:0003700">
    <property type="term" value="F:DNA-binding transcription factor activity"/>
    <property type="evidence" value="ECO:0007669"/>
    <property type="project" value="InterPro"/>
</dbReference>
<dbReference type="CDD" id="cd07163">
    <property type="entry name" value="NR_DBD_TLX"/>
    <property type="match status" value="1"/>
</dbReference>
<dbReference type="Gene3D" id="1.10.565.10">
    <property type="entry name" value="Retinoid X Receptor"/>
    <property type="match status" value="1"/>
</dbReference>
<dbReference type="PROSITE" id="PS51030">
    <property type="entry name" value="NUCLEAR_REC_DBD_2"/>
    <property type="match status" value="1"/>
</dbReference>
<evidence type="ECO:0000259" key="11">
    <source>
        <dbReference type="PROSITE" id="PS51030"/>
    </source>
</evidence>
<dbReference type="Pfam" id="PF00105">
    <property type="entry name" value="zf-C4"/>
    <property type="match status" value="1"/>
</dbReference>
<evidence type="ECO:0000256" key="7">
    <source>
        <dbReference type="ARBA" id="ARBA00023163"/>
    </source>
</evidence>
<dbReference type="PROSITE" id="PS00031">
    <property type="entry name" value="NUCLEAR_REC_DBD_1"/>
    <property type="match status" value="1"/>
</dbReference>
<sequence>MAVSQGGFDKQGRRGDRLLDIPCKVCGDRSSGKHYGIYSCDGCSGFFKRSIHRGRIYTCKAQGELRGKCPVDKTHRNQCRACRLNKCFSAAMNKDAVQHERGPRKSKTHRETRALAPSTATTDFRLTLPSFMSTSVTLPEIFGTGIPWPHFDIHGLTWPLRHMSQETIPLINSPVHDLLQETSTRLLEMAIRWVKWLAPFQSISESDQITLLENTWSELFLLTLSHWSAPWDLSPLLTARHSTIRHQLPDQLVIQAELNTIQEFMARYRELAPDLSENGCLKALAVFKSGVSGISSPNVVEALQHQAQIVLSDYSRQRHPRQLTRCGRLLLLLPCLRLVRSSTVTALFFRPANGRAFNQSVINQYKQEK</sequence>
<dbReference type="InterPro" id="IPR013088">
    <property type="entry name" value="Znf_NHR/GATA"/>
</dbReference>
<dbReference type="InterPro" id="IPR000536">
    <property type="entry name" value="Nucl_hrmn_rcpt_lig-bd"/>
</dbReference>
<dbReference type="SUPFAM" id="SSF48508">
    <property type="entry name" value="Nuclear receptor ligand-binding domain"/>
    <property type="match status" value="1"/>
</dbReference>
<evidence type="ECO:0000313" key="14">
    <source>
        <dbReference type="Proteomes" id="UP001187531"/>
    </source>
</evidence>
<dbReference type="InterPro" id="IPR001628">
    <property type="entry name" value="Znf_hrmn_rcpt"/>
</dbReference>
<evidence type="ECO:0000256" key="3">
    <source>
        <dbReference type="ARBA" id="ARBA00022771"/>
    </source>
</evidence>
<dbReference type="GO" id="GO:0043565">
    <property type="term" value="F:sequence-specific DNA binding"/>
    <property type="evidence" value="ECO:0007669"/>
    <property type="project" value="InterPro"/>
</dbReference>
<comment type="subcellular location">
    <subcellularLocation>
        <location evidence="1 10">Nucleus</location>
    </subcellularLocation>
</comment>
<evidence type="ECO:0000256" key="8">
    <source>
        <dbReference type="ARBA" id="ARBA00023170"/>
    </source>
</evidence>
<evidence type="ECO:0000256" key="6">
    <source>
        <dbReference type="ARBA" id="ARBA00023125"/>
    </source>
</evidence>
<protein>
    <recommendedName>
        <fullName evidence="15">Nuclear receptor subfamily 2 group E member 1</fullName>
    </recommendedName>
</protein>
<dbReference type="GO" id="GO:0005634">
    <property type="term" value="C:nucleus"/>
    <property type="evidence" value="ECO:0007669"/>
    <property type="project" value="UniProtKB-SubCell"/>
</dbReference>
<evidence type="ECO:0000256" key="4">
    <source>
        <dbReference type="ARBA" id="ARBA00022833"/>
    </source>
</evidence>
<feature type="domain" description="NR LBD" evidence="12">
    <location>
        <begin position="152"/>
        <end position="369"/>
    </location>
</feature>
<keyword evidence="9 10" id="KW-0539">Nucleus</keyword>
<accession>A0AA88LI41</accession>
<evidence type="ECO:0008006" key="15">
    <source>
        <dbReference type="Google" id="ProtNLM"/>
    </source>
</evidence>
<evidence type="ECO:0000313" key="13">
    <source>
        <dbReference type="EMBL" id="KAK2727934.1"/>
    </source>
</evidence>
<dbReference type="EMBL" id="JAVRJZ010000001">
    <property type="protein sequence ID" value="KAK2727934.1"/>
    <property type="molecule type" value="Genomic_DNA"/>
</dbReference>
<dbReference type="GO" id="GO:0032502">
    <property type="term" value="P:developmental process"/>
    <property type="evidence" value="ECO:0007669"/>
    <property type="project" value="UniProtKB-ARBA"/>
</dbReference>